<proteinExistence type="predicted"/>
<evidence type="ECO:0008006" key="3">
    <source>
        <dbReference type="Google" id="ProtNLM"/>
    </source>
</evidence>
<evidence type="ECO:0000313" key="2">
    <source>
        <dbReference type="Proteomes" id="UP001216579"/>
    </source>
</evidence>
<dbReference type="Proteomes" id="UP001216579">
    <property type="component" value="Unassembled WGS sequence"/>
</dbReference>
<protein>
    <recommendedName>
        <fullName evidence="3">Roadblock/LC7 domain-containing protein</fullName>
    </recommendedName>
</protein>
<accession>A0ABT5ZTB3</accession>
<keyword evidence="2" id="KW-1185">Reference proteome</keyword>
<name>A0ABT5ZTB3_9ACTN</name>
<dbReference type="EMBL" id="JARJBC010000022">
    <property type="protein sequence ID" value="MDF3293056.1"/>
    <property type="molecule type" value="Genomic_DNA"/>
</dbReference>
<sequence>MPGIEECLSDAMTLPGARGAAIVDWSSGLALGTAGDAPGGEHEVTAVEAAELARLATEQTAFRPPVDAAAEVRCASPFVEDVIVTTRTDFHVLRFIETSFDGSVFLHLWLDRHEGNLALARLRLRSLATELVLV</sequence>
<organism evidence="1 2">
    <name type="scientific">Streptomyces silvisoli</name>
    <dbReference type="NCBI Taxonomy" id="3034235"/>
    <lineage>
        <taxon>Bacteria</taxon>
        <taxon>Bacillati</taxon>
        <taxon>Actinomycetota</taxon>
        <taxon>Actinomycetes</taxon>
        <taxon>Kitasatosporales</taxon>
        <taxon>Streptomycetaceae</taxon>
        <taxon>Streptomyces</taxon>
    </lineage>
</organism>
<evidence type="ECO:0000313" key="1">
    <source>
        <dbReference type="EMBL" id="MDF3293056.1"/>
    </source>
</evidence>
<gene>
    <name evidence="1" type="ORF">P3G67_28345</name>
</gene>
<dbReference type="RefSeq" id="WP_276096027.1">
    <property type="nucleotide sequence ID" value="NZ_JARJBC010000022.1"/>
</dbReference>
<reference evidence="1 2" key="1">
    <citation type="submission" date="2023-03" db="EMBL/GenBank/DDBJ databases">
        <title>Draft genome sequence of Streptomyces sp. RB6PN23 isolated from peat swamp forest in Thailand.</title>
        <authorList>
            <person name="Klaysubun C."/>
            <person name="Duangmal K."/>
        </authorList>
    </citation>
    <scope>NUCLEOTIDE SEQUENCE [LARGE SCALE GENOMIC DNA]</scope>
    <source>
        <strain evidence="1 2">RB6PN23</strain>
    </source>
</reference>
<comment type="caution">
    <text evidence="1">The sequence shown here is derived from an EMBL/GenBank/DDBJ whole genome shotgun (WGS) entry which is preliminary data.</text>
</comment>